<sequence>MTFRTVVLLCVSLLLGACGQSDNQPAPKLFKDQRDVLDKAKTVDPAMQKQDDEQRKAIEQQTK</sequence>
<evidence type="ECO:0000313" key="2">
    <source>
        <dbReference type="EMBL" id="OIQ98910.1"/>
    </source>
</evidence>
<feature type="compositionally biased region" description="Basic and acidic residues" evidence="1">
    <location>
        <begin position="49"/>
        <end position="63"/>
    </location>
</feature>
<evidence type="ECO:0000256" key="1">
    <source>
        <dbReference type="SAM" id="MobiDB-lite"/>
    </source>
</evidence>
<gene>
    <name evidence="2" type="ORF">GALL_190050</name>
</gene>
<evidence type="ECO:0008006" key="3">
    <source>
        <dbReference type="Google" id="ProtNLM"/>
    </source>
</evidence>
<name>A0A1J5RSH4_9ZZZZ</name>
<comment type="caution">
    <text evidence="2">The sequence shown here is derived from an EMBL/GenBank/DDBJ whole genome shotgun (WGS) entry which is preliminary data.</text>
</comment>
<dbReference type="AlphaFoldDB" id="A0A1J5RSH4"/>
<dbReference type="PROSITE" id="PS51257">
    <property type="entry name" value="PROKAR_LIPOPROTEIN"/>
    <property type="match status" value="1"/>
</dbReference>
<dbReference type="EMBL" id="MLJW01000112">
    <property type="protein sequence ID" value="OIQ98910.1"/>
    <property type="molecule type" value="Genomic_DNA"/>
</dbReference>
<reference evidence="2" key="1">
    <citation type="submission" date="2016-10" db="EMBL/GenBank/DDBJ databases">
        <title>Sequence of Gallionella enrichment culture.</title>
        <authorList>
            <person name="Poehlein A."/>
            <person name="Muehling M."/>
            <person name="Daniel R."/>
        </authorList>
    </citation>
    <scope>NUCLEOTIDE SEQUENCE</scope>
</reference>
<proteinExistence type="predicted"/>
<accession>A0A1J5RSH4</accession>
<protein>
    <recommendedName>
        <fullName evidence="3">Lipoprotein</fullName>
    </recommendedName>
</protein>
<organism evidence="2">
    <name type="scientific">mine drainage metagenome</name>
    <dbReference type="NCBI Taxonomy" id="410659"/>
    <lineage>
        <taxon>unclassified sequences</taxon>
        <taxon>metagenomes</taxon>
        <taxon>ecological metagenomes</taxon>
    </lineage>
</organism>
<feature type="region of interest" description="Disordered" evidence="1">
    <location>
        <begin position="42"/>
        <end position="63"/>
    </location>
</feature>